<name>A0A0D0CYL8_9AGAM</name>
<dbReference type="EMBL" id="KN830703">
    <property type="protein sequence ID" value="KIK72549.1"/>
    <property type="molecule type" value="Genomic_DNA"/>
</dbReference>
<dbReference type="AlphaFoldDB" id="A0A0D0CYL8"/>
<reference evidence="1 2" key="1">
    <citation type="submission" date="2014-04" db="EMBL/GenBank/DDBJ databases">
        <authorList>
            <consortium name="DOE Joint Genome Institute"/>
            <person name="Kuo A."/>
            <person name="Kohler A."/>
            <person name="Jargeat P."/>
            <person name="Nagy L.G."/>
            <person name="Floudas D."/>
            <person name="Copeland A."/>
            <person name="Barry K.W."/>
            <person name="Cichocki N."/>
            <person name="Veneault-Fourrey C."/>
            <person name="LaButti K."/>
            <person name="Lindquist E.A."/>
            <person name="Lipzen A."/>
            <person name="Lundell T."/>
            <person name="Morin E."/>
            <person name="Murat C."/>
            <person name="Sun H."/>
            <person name="Tunlid A."/>
            <person name="Henrissat B."/>
            <person name="Grigoriev I.V."/>
            <person name="Hibbett D.S."/>
            <person name="Martin F."/>
            <person name="Nordberg H.P."/>
            <person name="Cantor M.N."/>
            <person name="Hua S.X."/>
        </authorList>
    </citation>
    <scope>NUCLEOTIDE SEQUENCE [LARGE SCALE GENOMIC DNA]</scope>
    <source>
        <strain evidence="1 2">Ve08.2h10</strain>
    </source>
</reference>
<dbReference type="HOGENOM" id="CLU_003703_8_0_1"/>
<evidence type="ECO:0000313" key="2">
    <source>
        <dbReference type="Proteomes" id="UP000054538"/>
    </source>
</evidence>
<dbReference type="OrthoDB" id="3263156at2759"/>
<proteinExistence type="predicted"/>
<keyword evidence="2" id="KW-1185">Reference proteome</keyword>
<dbReference type="InParanoid" id="A0A0D0CYL8"/>
<gene>
    <name evidence="1" type="ORF">PAXRUDRAFT_180466</name>
</gene>
<protein>
    <submittedName>
        <fullName evidence="1">Uncharacterized protein</fullName>
    </submittedName>
</protein>
<evidence type="ECO:0000313" key="1">
    <source>
        <dbReference type="EMBL" id="KIK72549.1"/>
    </source>
</evidence>
<reference evidence="2" key="2">
    <citation type="submission" date="2015-01" db="EMBL/GenBank/DDBJ databases">
        <title>Evolutionary Origins and Diversification of the Mycorrhizal Mutualists.</title>
        <authorList>
            <consortium name="DOE Joint Genome Institute"/>
            <consortium name="Mycorrhizal Genomics Consortium"/>
            <person name="Kohler A."/>
            <person name="Kuo A."/>
            <person name="Nagy L.G."/>
            <person name="Floudas D."/>
            <person name="Copeland A."/>
            <person name="Barry K.W."/>
            <person name="Cichocki N."/>
            <person name="Veneault-Fourrey C."/>
            <person name="LaButti K."/>
            <person name="Lindquist E.A."/>
            <person name="Lipzen A."/>
            <person name="Lundell T."/>
            <person name="Morin E."/>
            <person name="Murat C."/>
            <person name="Riley R."/>
            <person name="Ohm R."/>
            <person name="Sun H."/>
            <person name="Tunlid A."/>
            <person name="Henrissat B."/>
            <person name="Grigoriev I.V."/>
            <person name="Hibbett D.S."/>
            <person name="Martin F."/>
        </authorList>
    </citation>
    <scope>NUCLEOTIDE SEQUENCE [LARGE SCALE GENOMIC DNA]</scope>
    <source>
        <strain evidence="2">Ve08.2h10</strain>
    </source>
</reference>
<feature type="non-terminal residue" evidence="1">
    <location>
        <position position="1"/>
    </location>
</feature>
<organism evidence="1 2">
    <name type="scientific">Paxillus rubicundulus Ve08.2h10</name>
    <dbReference type="NCBI Taxonomy" id="930991"/>
    <lineage>
        <taxon>Eukaryota</taxon>
        <taxon>Fungi</taxon>
        <taxon>Dikarya</taxon>
        <taxon>Basidiomycota</taxon>
        <taxon>Agaricomycotina</taxon>
        <taxon>Agaricomycetes</taxon>
        <taxon>Agaricomycetidae</taxon>
        <taxon>Boletales</taxon>
        <taxon>Paxilineae</taxon>
        <taxon>Paxillaceae</taxon>
        <taxon>Paxillus</taxon>
    </lineage>
</organism>
<accession>A0A0D0CYL8</accession>
<dbReference type="Proteomes" id="UP000054538">
    <property type="component" value="Unassembled WGS sequence"/>
</dbReference>
<sequence length="82" mass="9376">DWYRELLWVARIWRVLKLLKWNGFGHDPRVVGSGELVLLFPACPQEGVNLDPEIDKDMSRQASKLTCMVDGNICGPSSWMET</sequence>